<evidence type="ECO:0000256" key="1">
    <source>
        <dbReference type="ARBA" id="ARBA00023125"/>
    </source>
</evidence>
<dbReference type="RefSeq" id="WP_270026951.1">
    <property type="nucleotide sequence ID" value="NZ_JAPDDP010000038.1"/>
</dbReference>
<sequence>MSALPVFNAEPPERADAARNRKLVLEAAGRLFARNPECVTMEAVAAEAGVGKGTVFRRFGDRAGLVRALISDTEIQLQEDLIRGAPPLGPGAPARERLIAFGAAYLRFLEVHGRLLATAEGASWLLSEPYALYRTHVSLLLEQAGCGDSAQYLADVLMAPLAAPAFLYQRDVRERSLEELTRAYEDLVARLID</sequence>
<evidence type="ECO:0000259" key="3">
    <source>
        <dbReference type="PROSITE" id="PS50977"/>
    </source>
</evidence>
<name>A0A9X3NCW3_9ACTN</name>
<feature type="domain" description="HTH tetR-type" evidence="3">
    <location>
        <begin position="18"/>
        <end position="77"/>
    </location>
</feature>
<reference evidence="4" key="1">
    <citation type="submission" date="2022-10" db="EMBL/GenBank/DDBJ databases">
        <title>The WGS of Solirubrobacter phytolaccae KCTC 29190.</title>
        <authorList>
            <person name="Jiang Z."/>
        </authorList>
    </citation>
    <scope>NUCLEOTIDE SEQUENCE</scope>
    <source>
        <strain evidence="4">KCTC 29190</strain>
    </source>
</reference>
<dbReference type="AlphaFoldDB" id="A0A9X3NCW3"/>
<dbReference type="InterPro" id="IPR050109">
    <property type="entry name" value="HTH-type_TetR-like_transc_reg"/>
</dbReference>
<dbReference type="InterPro" id="IPR001647">
    <property type="entry name" value="HTH_TetR"/>
</dbReference>
<accession>A0A9X3NCW3</accession>
<dbReference type="Pfam" id="PF00440">
    <property type="entry name" value="TetR_N"/>
    <property type="match status" value="1"/>
</dbReference>
<protein>
    <submittedName>
        <fullName evidence="4">TetR/AcrR family transcriptional regulator</fullName>
    </submittedName>
</protein>
<dbReference type="SUPFAM" id="SSF46689">
    <property type="entry name" value="Homeodomain-like"/>
    <property type="match status" value="1"/>
</dbReference>
<organism evidence="4 5">
    <name type="scientific">Solirubrobacter phytolaccae</name>
    <dbReference type="NCBI Taxonomy" id="1404360"/>
    <lineage>
        <taxon>Bacteria</taxon>
        <taxon>Bacillati</taxon>
        <taxon>Actinomycetota</taxon>
        <taxon>Thermoleophilia</taxon>
        <taxon>Solirubrobacterales</taxon>
        <taxon>Solirubrobacteraceae</taxon>
        <taxon>Solirubrobacter</taxon>
    </lineage>
</organism>
<evidence type="ECO:0000313" key="4">
    <source>
        <dbReference type="EMBL" id="MDA0182580.1"/>
    </source>
</evidence>
<keyword evidence="5" id="KW-1185">Reference proteome</keyword>
<gene>
    <name evidence="4" type="ORF">OJ997_19880</name>
</gene>
<dbReference type="GO" id="GO:0003700">
    <property type="term" value="F:DNA-binding transcription factor activity"/>
    <property type="evidence" value="ECO:0007669"/>
    <property type="project" value="TreeGrafter"/>
</dbReference>
<feature type="DNA-binding region" description="H-T-H motif" evidence="2">
    <location>
        <begin position="40"/>
        <end position="59"/>
    </location>
</feature>
<dbReference type="GO" id="GO:0000976">
    <property type="term" value="F:transcription cis-regulatory region binding"/>
    <property type="evidence" value="ECO:0007669"/>
    <property type="project" value="TreeGrafter"/>
</dbReference>
<dbReference type="PANTHER" id="PTHR30055:SF209">
    <property type="entry name" value="POSSIBLE TRANSCRIPTIONAL REGULATORY PROTEIN (PROBABLY TETR-FAMILY)"/>
    <property type="match status" value="1"/>
</dbReference>
<evidence type="ECO:0000313" key="5">
    <source>
        <dbReference type="Proteomes" id="UP001147653"/>
    </source>
</evidence>
<dbReference type="InterPro" id="IPR009057">
    <property type="entry name" value="Homeodomain-like_sf"/>
</dbReference>
<keyword evidence="1 2" id="KW-0238">DNA-binding</keyword>
<dbReference type="Proteomes" id="UP001147653">
    <property type="component" value="Unassembled WGS sequence"/>
</dbReference>
<proteinExistence type="predicted"/>
<dbReference type="PANTHER" id="PTHR30055">
    <property type="entry name" value="HTH-TYPE TRANSCRIPTIONAL REGULATOR RUTR"/>
    <property type="match status" value="1"/>
</dbReference>
<dbReference type="PROSITE" id="PS50977">
    <property type="entry name" value="HTH_TETR_2"/>
    <property type="match status" value="1"/>
</dbReference>
<dbReference type="EMBL" id="JAPDDP010000038">
    <property type="protein sequence ID" value="MDA0182580.1"/>
    <property type="molecule type" value="Genomic_DNA"/>
</dbReference>
<comment type="caution">
    <text evidence="4">The sequence shown here is derived from an EMBL/GenBank/DDBJ whole genome shotgun (WGS) entry which is preliminary data.</text>
</comment>
<evidence type="ECO:0000256" key="2">
    <source>
        <dbReference type="PROSITE-ProRule" id="PRU00335"/>
    </source>
</evidence>
<dbReference type="Gene3D" id="1.10.357.10">
    <property type="entry name" value="Tetracycline Repressor, domain 2"/>
    <property type="match status" value="1"/>
</dbReference>